<dbReference type="SUPFAM" id="SSF53474">
    <property type="entry name" value="alpha/beta-Hydrolases"/>
    <property type="match status" value="1"/>
</dbReference>
<accession>A0ABT4TI32</accession>
<dbReference type="InterPro" id="IPR029058">
    <property type="entry name" value="AB_hydrolase_fold"/>
</dbReference>
<dbReference type="Proteomes" id="UP001165685">
    <property type="component" value="Unassembled WGS sequence"/>
</dbReference>
<protein>
    <recommendedName>
        <fullName evidence="3">Lipase</fullName>
    </recommendedName>
</protein>
<evidence type="ECO:0000313" key="2">
    <source>
        <dbReference type="Proteomes" id="UP001165685"/>
    </source>
</evidence>
<sequence>MSTRHLAAVAVACLAAAASILILPGRPEAVWREPFSPGLIDPTGPEAVGVRYTRLDTGADDPWRPGDSRVVMADIRYPAADGEHPLRHYGRSQHMAELAMLAWSPDHEERLGLRSGEVNWLFTTHAHRYAPPRHGSFPVVVMGAPPDGMRSSLTALAEDLASHGFVVVTVDHPYDAPYVELWPTRELVESTDAPRRLEEEQRHSARQADLAAVAGQVRELDDEVAPVMALECTIVVSDDLARRAASLTDDPMVEAQIAARYPRVNDALGDSLPSEAAAEDRFRTGSAGFRAALTRQVTRGGDCPSPRSTEVER</sequence>
<dbReference type="Gene3D" id="3.40.50.1820">
    <property type="entry name" value="alpha/beta hydrolase"/>
    <property type="match status" value="1"/>
</dbReference>
<proteinExistence type="predicted"/>
<evidence type="ECO:0008006" key="3">
    <source>
        <dbReference type="Google" id="ProtNLM"/>
    </source>
</evidence>
<keyword evidence="2" id="KW-1185">Reference proteome</keyword>
<name>A0ABT4TI32_9ACTN</name>
<evidence type="ECO:0000313" key="1">
    <source>
        <dbReference type="EMBL" id="MDA2804370.1"/>
    </source>
</evidence>
<reference evidence="1" key="1">
    <citation type="submission" date="2023-01" db="EMBL/GenBank/DDBJ databases">
        <title>Draft genome sequence of Nocardiopsis sp. LSu2-4 isolated from halophytes.</title>
        <authorList>
            <person name="Duangmal K."/>
            <person name="Chantavorakit T."/>
        </authorList>
    </citation>
    <scope>NUCLEOTIDE SEQUENCE</scope>
    <source>
        <strain evidence="1">LSu2-4</strain>
    </source>
</reference>
<comment type="caution">
    <text evidence="1">The sequence shown here is derived from an EMBL/GenBank/DDBJ whole genome shotgun (WGS) entry which is preliminary data.</text>
</comment>
<organism evidence="1 2">
    <name type="scientific">Nocardiopsis suaedae</name>
    <dbReference type="NCBI Taxonomy" id="3018444"/>
    <lineage>
        <taxon>Bacteria</taxon>
        <taxon>Bacillati</taxon>
        <taxon>Actinomycetota</taxon>
        <taxon>Actinomycetes</taxon>
        <taxon>Streptosporangiales</taxon>
        <taxon>Nocardiopsidaceae</taxon>
        <taxon>Nocardiopsis</taxon>
    </lineage>
</organism>
<dbReference type="EMBL" id="JAQFWP010000010">
    <property type="protein sequence ID" value="MDA2804370.1"/>
    <property type="molecule type" value="Genomic_DNA"/>
</dbReference>
<gene>
    <name evidence="1" type="ORF">O4U47_07580</name>
</gene>
<dbReference type="RefSeq" id="WP_270676907.1">
    <property type="nucleotide sequence ID" value="NZ_JAQFWP010000010.1"/>
</dbReference>